<organism evidence="1 2">
    <name type="scientific">Pocillopora damicornis</name>
    <name type="common">Cauliflower coral</name>
    <name type="synonym">Millepora damicornis</name>
    <dbReference type="NCBI Taxonomy" id="46731"/>
    <lineage>
        <taxon>Eukaryota</taxon>
        <taxon>Metazoa</taxon>
        <taxon>Cnidaria</taxon>
        <taxon>Anthozoa</taxon>
        <taxon>Hexacorallia</taxon>
        <taxon>Scleractinia</taxon>
        <taxon>Astrocoeniina</taxon>
        <taxon>Pocilloporidae</taxon>
        <taxon>Pocillopora</taxon>
    </lineage>
</organism>
<dbReference type="Proteomes" id="UP000275408">
    <property type="component" value="Unassembled WGS sequence"/>
</dbReference>
<protein>
    <recommendedName>
        <fullName evidence="3">Reverse transcriptase domain-containing protein</fullName>
    </recommendedName>
</protein>
<evidence type="ECO:0000313" key="1">
    <source>
        <dbReference type="EMBL" id="RMX40612.1"/>
    </source>
</evidence>
<sequence length="148" mass="16726">MIQQINNDFKKIASWCCYNSLLINPEKTKLLVLGTRQMLQRLPVDFHVTLLGKKVTLSPSARDLGLQVDSTLSYDEHITQTVSSCIVGNMFGVKDPIPRVWFKSFYVWAVMLALSVKPLGIYPHVCVRTRSVIGPLTVSDIYQILNND</sequence>
<evidence type="ECO:0000313" key="2">
    <source>
        <dbReference type="Proteomes" id="UP000275408"/>
    </source>
</evidence>
<accession>A0A3M6TGS9</accession>
<proteinExistence type="predicted"/>
<evidence type="ECO:0008006" key="3">
    <source>
        <dbReference type="Google" id="ProtNLM"/>
    </source>
</evidence>
<dbReference type="EMBL" id="RCHS01003603">
    <property type="protein sequence ID" value="RMX40612.1"/>
    <property type="molecule type" value="Genomic_DNA"/>
</dbReference>
<keyword evidence="2" id="KW-1185">Reference proteome</keyword>
<gene>
    <name evidence="1" type="ORF">pdam_00023880</name>
</gene>
<reference evidence="1 2" key="1">
    <citation type="journal article" date="2018" name="Sci. Rep.">
        <title>Comparative analysis of the Pocillopora damicornis genome highlights role of immune system in coral evolution.</title>
        <authorList>
            <person name="Cunning R."/>
            <person name="Bay R.A."/>
            <person name="Gillette P."/>
            <person name="Baker A.C."/>
            <person name="Traylor-Knowles N."/>
        </authorList>
    </citation>
    <scope>NUCLEOTIDE SEQUENCE [LARGE SCALE GENOMIC DNA]</scope>
    <source>
        <strain evidence="1">RSMAS</strain>
        <tissue evidence="1">Whole animal</tissue>
    </source>
</reference>
<name>A0A3M6TGS9_POCDA</name>
<comment type="caution">
    <text evidence="1">The sequence shown here is derived from an EMBL/GenBank/DDBJ whole genome shotgun (WGS) entry which is preliminary data.</text>
</comment>
<dbReference type="AlphaFoldDB" id="A0A3M6TGS9"/>